<dbReference type="EMBL" id="JAIWYP010000002">
    <property type="protein sequence ID" value="KAH3869231.1"/>
    <property type="molecule type" value="Genomic_DNA"/>
</dbReference>
<reference evidence="1" key="1">
    <citation type="journal article" date="2019" name="bioRxiv">
        <title>The Genome of the Zebra Mussel, Dreissena polymorpha: A Resource for Invasive Species Research.</title>
        <authorList>
            <person name="McCartney M.A."/>
            <person name="Auch B."/>
            <person name="Kono T."/>
            <person name="Mallez S."/>
            <person name="Zhang Y."/>
            <person name="Obille A."/>
            <person name="Becker A."/>
            <person name="Abrahante J.E."/>
            <person name="Garbe J."/>
            <person name="Badalamenti J.P."/>
            <person name="Herman A."/>
            <person name="Mangelson H."/>
            <person name="Liachko I."/>
            <person name="Sullivan S."/>
            <person name="Sone E.D."/>
            <person name="Koren S."/>
            <person name="Silverstein K.A.T."/>
            <person name="Beckman K.B."/>
            <person name="Gohl D.M."/>
        </authorList>
    </citation>
    <scope>NUCLEOTIDE SEQUENCE</scope>
    <source>
        <strain evidence="1">Duluth1</strain>
        <tissue evidence="1">Whole animal</tissue>
    </source>
</reference>
<proteinExistence type="predicted"/>
<comment type="caution">
    <text evidence="1">The sequence shown here is derived from an EMBL/GenBank/DDBJ whole genome shotgun (WGS) entry which is preliminary data.</text>
</comment>
<evidence type="ECO:0000313" key="2">
    <source>
        <dbReference type="Proteomes" id="UP000828390"/>
    </source>
</evidence>
<dbReference type="AlphaFoldDB" id="A0A9D4M6H2"/>
<organism evidence="1 2">
    <name type="scientific">Dreissena polymorpha</name>
    <name type="common">Zebra mussel</name>
    <name type="synonym">Mytilus polymorpha</name>
    <dbReference type="NCBI Taxonomy" id="45954"/>
    <lineage>
        <taxon>Eukaryota</taxon>
        <taxon>Metazoa</taxon>
        <taxon>Spiralia</taxon>
        <taxon>Lophotrochozoa</taxon>
        <taxon>Mollusca</taxon>
        <taxon>Bivalvia</taxon>
        <taxon>Autobranchia</taxon>
        <taxon>Heteroconchia</taxon>
        <taxon>Euheterodonta</taxon>
        <taxon>Imparidentia</taxon>
        <taxon>Neoheterodontei</taxon>
        <taxon>Myida</taxon>
        <taxon>Dreissenoidea</taxon>
        <taxon>Dreissenidae</taxon>
        <taxon>Dreissena</taxon>
    </lineage>
</organism>
<sequence length="68" mass="7380">MVPIVSPVPGAPIVSIWTGSPFVCMLAVVPPVPDLPWVRALHRVFSVVFISERLTQLSNKGINARTSK</sequence>
<reference evidence="1" key="2">
    <citation type="submission" date="2020-11" db="EMBL/GenBank/DDBJ databases">
        <authorList>
            <person name="McCartney M.A."/>
            <person name="Auch B."/>
            <person name="Kono T."/>
            <person name="Mallez S."/>
            <person name="Becker A."/>
            <person name="Gohl D.M."/>
            <person name="Silverstein K.A.T."/>
            <person name="Koren S."/>
            <person name="Bechman K.B."/>
            <person name="Herman A."/>
            <person name="Abrahante J.E."/>
            <person name="Garbe J."/>
        </authorList>
    </citation>
    <scope>NUCLEOTIDE SEQUENCE</scope>
    <source>
        <strain evidence="1">Duluth1</strain>
        <tissue evidence="1">Whole animal</tissue>
    </source>
</reference>
<dbReference type="Proteomes" id="UP000828390">
    <property type="component" value="Unassembled WGS sequence"/>
</dbReference>
<evidence type="ECO:0000313" key="1">
    <source>
        <dbReference type="EMBL" id="KAH3869231.1"/>
    </source>
</evidence>
<keyword evidence="2" id="KW-1185">Reference proteome</keyword>
<protein>
    <submittedName>
        <fullName evidence="1">Uncharacterized protein</fullName>
    </submittedName>
</protein>
<name>A0A9D4M6H2_DREPO</name>
<gene>
    <name evidence="1" type="ORF">DPMN_032393</name>
</gene>
<accession>A0A9D4M6H2</accession>